<feature type="domain" description="DUF8212" evidence="2">
    <location>
        <begin position="231"/>
        <end position="303"/>
    </location>
</feature>
<dbReference type="EMBL" id="JAJSPL020000022">
    <property type="protein sequence ID" value="KAK7739679.1"/>
    <property type="molecule type" value="Genomic_DNA"/>
</dbReference>
<dbReference type="InterPro" id="IPR010730">
    <property type="entry name" value="HET"/>
</dbReference>
<dbReference type="PANTHER" id="PTHR10622">
    <property type="entry name" value="HET DOMAIN-CONTAINING PROTEIN"/>
    <property type="match status" value="1"/>
</dbReference>
<gene>
    <name evidence="3" type="ORF">SLS53_005646</name>
</gene>
<evidence type="ECO:0000259" key="1">
    <source>
        <dbReference type="Pfam" id="PF06985"/>
    </source>
</evidence>
<dbReference type="AlphaFoldDB" id="A0AAN9YET7"/>
<accession>A0AAN9YET7</accession>
<dbReference type="Pfam" id="PF06985">
    <property type="entry name" value="HET"/>
    <property type="match status" value="1"/>
</dbReference>
<proteinExistence type="predicted"/>
<dbReference type="Pfam" id="PF26640">
    <property type="entry name" value="DUF8212"/>
    <property type="match status" value="1"/>
</dbReference>
<protein>
    <recommendedName>
        <fullName evidence="5">Heterokaryon incompatibility domain-containing protein</fullName>
    </recommendedName>
</protein>
<reference evidence="3 4" key="1">
    <citation type="journal article" date="2023" name="PLoS ONE">
        <title>Cytospora paraplurivora sp. nov. isolated from orchards with fruit tree decline syndrome in Ontario, Canada.</title>
        <authorList>
            <person name="Ilyukhin E."/>
            <person name="Nguyen H.D.T."/>
            <person name="Castle A.J."/>
            <person name="Ellouze W."/>
        </authorList>
    </citation>
    <scope>NUCLEOTIDE SEQUENCE [LARGE SCALE GENOMIC DNA]</scope>
    <source>
        <strain evidence="3 4">FDS-564</strain>
    </source>
</reference>
<sequence>MWLIHVETRQLEEFVGLEVPQYAILSHTWATGQEVTFQEMKGLSVLTPSVSSKSGWQKIDLTCLQAARDGLEYAWVDTCCIDKSSSAELSEAINSMFRWYKRATICYVFLSDLVLSSEYQDELELQAKLEHCRWFTRAWTLQELIAPLHINFYNQDWELCFTKGTASNVLARITGIDVDILNHDKGLSAASVAQKMSWAATRQATRIEDVAYSLLGIFEINMPMLYGEEERAFSRLQAEIIGSCPDPTILAWMDTYGDIEDVPKDTEDSYSGVMASSPKAFRNCAQVTSLLDRSLFDSTMSNRGIRLRAQFALLRLGSPLEEDPGNSLALPVCRIQDRVYGVRLRNIGGGRLVRQNAFGLVRIKPRGVAHWHALDPFLLPQLPPPSTEAKQTQNLILEYRQCVLDIALAPGNQRT</sequence>
<evidence type="ECO:0000313" key="4">
    <source>
        <dbReference type="Proteomes" id="UP001320245"/>
    </source>
</evidence>
<evidence type="ECO:0000259" key="2">
    <source>
        <dbReference type="Pfam" id="PF26640"/>
    </source>
</evidence>
<name>A0AAN9YET7_9PEZI</name>
<dbReference type="InterPro" id="IPR058525">
    <property type="entry name" value="DUF8212"/>
</dbReference>
<feature type="domain" description="Heterokaryon incompatibility" evidence="1">
    <location>
        <begin position="22"/>
        <end position="112"/>
    </location>
</feature>
<dbReference type="Proteomes" id="UP001320245">
    <property type="component" value="Unassembled WGS sequence"/>
</dbReference>
<evidence type="ECO:0000313" key="3">
    <source>
        <dbReference type="EMBL" id="KAK7739679.1"/>
    </source>
</evidence>
<evidence type="ECO:0008006" key="5">
    <source>
        <dbReference type="Google" id="ProtNLM"/>
    </source>
</evidence>
<dbReference type="PANTHER" id="PTHR10622:SF12">
    <property type="entry name" value="HET DOMAIN-CONTAINING PROTEIN"/>
    <property type="match status" value="1"/>
</dbReference>
<organism evidence="3 4">
    <name type="scientific">Cytospora paraplurivora</name>
    <dbReference type="NCBI Taxonomy" id="2898453"/>
    <lineage>
        <taxon>Eukaryota</taxon>
        <taxon>Fungi</taxon>
        <taxon>Dikarya</taxon>
        <taxon>Ascomycota</taxon>
        <taxon>Pezizomycotina</taxon>
        <taxon>Sordariomycetes</taxon>
        <taxon>Sordariomycetidae</taxon>
        <taxon>Diaporthales</taxon>
        <taxon>Cytosporaceae</taxon>
        <taxon>Cytospora</taxon>
    </lineage>
</organism>
<comment type="caution">
    <text evidence="3">The sequence shown here is derived from an EMBL/GenBank/DDBJ whole genome shotgun (WGS) entry which is preliminary data.</text>
</comment>
<keyword evidence="4" id="KW-1185">Reference proteome</keyword>